<comment type="caution">
    <text evidence="3">The sequence shown here is derived from an EMBL/GenBank/DDBJ whole genome shotgun (WGS) entry which is preliminary data.</text>
</comment>
<feature type="compositionally biased region" description="Polar residues" evidence="2">
    <location>
        <begin position="204"/>
        <end position="220"/>
    </location>
</feature>
<feature type="region of interest" description="Disordered" evidence="2">
    <location>
        <begin position="61"/>
        <end position="84"/>
    </location>
</feature>
<dbReference type="AlphaFoldDB" id="A0A1V9ZK76"/>
<keyword evidence="1" id="KW-0175">Coiled coil</keyword>
<evidence type="ECO:0000256" key="2">
    <source>
        <dbReference type="SAM" id="MobiDB-lite"/>
    </source>
</evidence>
<reference evidence="3 4" key="1">
    <citation type="journal article" date="2014" name="Genome Biol. Evol.">
        <title>The secreted proteins of Achlya hypogyna and Thraustotheca clavata identify the ancestral oomycete secretome and reveal gene acquisitions by horizontal gene transfer.</title>
        <authorList>
            <person name="Misner I."/>
            <person name="Blouin N."/>
            <person name="Leonard G."/>
            <person name="Richards T.A."/>
            <person name="Lane C.E."/>
        </authorList>
    </citation>
    <scope>NUCLEOTIDE SEQUENCE [LARGE SCALE GENOMIC DNA]</scope>
    <source>
        <strain evidence="3 4">ATCC 34112</strain>
    </source>
</reference>
<dbReference type="Proteomes" id="UP000243217">
    <property type="component" value="Unassembled WGS sequence"/>
</dbReference>
<accession>A0A1V9ZK76</accession>
<evidence type="ECO:0000313" key="3">
    <source>
        <dbReference type="EMBL" id="OQR98389.1"/>
    </source>
</evidence>
<evidence type="ECO:0000313" key="4">
    <source>
        <dbReference type="Proteomes" id="UP000243217"/>
    </source>
</evidence>
<evidence type="ECO:0000256" key="1">
    <source>
        <dbReference type="SAM" id="Coils"/>
    </source>
</evidence>
<protein>
    <submittedName>
        <fullName evidence="3">Uncharacterized protein</fullName>
    </submittedName>
</protein>
<name>A0A1V9ZK76_9STRA</name>
<keyword evidence="4" id="KW-1185">Reference proteome</keyword>
<feature type="coiled-coil region" evidence="1">
    <location>
        <begin position="138"/>
        <end position="165"/>
    </location>
</feature>
<feature type="region of interest" description="Disordered" evidence="2">
    <location>
        <begin position="204"/>
        <end position="224"/>
    </location>
</feature>
<gene>
    <name evidence="3" type="ORF">THRCLA_06725</name>
</gene>
<organism evidence="3 4">
    <name type="scientific">Thraustotheca clavata</name>
    <dbReference type="NCBI Taxonomy" id="74557"/>
    <lineage>
        <taxon>Eukaryota</taxon>
        <taxon>Sar</taxon>
        <taxon>Stramenopiles</taxon>
        <taxon>Oomycota</taxon>
        <taxon>Saprolegniomycetes</taxon>
        <taxon>Saprolegniales</taxon>
        <taxon>Achlyaceae</taxon>
        <taxon>Thraustotheca</taxon>
    </lineage>
</organism>
<dbReference type="EMBL" id="JNBS01001857">
    <property type="protein sequence ID" value="OQR98389.1"/>
    <property type="molecule type" value="Genomic_DNA"/>
</dbReference>
<dbReference type="OrthoDB" id="77937at2759"/>
<proteinExistence type="predicted"/>
<sequence length="252" mass="29393">MPPRKKGAARPAWNNYLTDGAAYRLNQEQLLKKKIQMLTKIPTEIPHHPPPLLHRAMTSRPRDKFEKQLRQSASLTSDERQKQELQREIDRMDEMLVSLELKANEIDDLSGMENQPEILEDDTTFTHEVQKSTPPTDVKRILLMVEKLQEQVNEERDARKQQDMRILELQKSLEMTTEAHNTLRNDFKQAVKHIVKLKNTITTLTSESSSQDTPQSQKWSIENHQEYYTESHASSIAGASQKLFKHHYDHHP</sequence>